<protein>
    <submittedName>
        <fullName evidence="2">Uncharacterized protein</fullName>
    </submittedName>
</protein>
<evidence type="ECO:0000256" key="1">
    <source>
        <dbReference type="SAM" id="Phobius"/>
    </source>
</evidence>
<organism evidence="2 3">
    <name type="scientific">Candidatus Woykebacteria bacterium RBG_13_40_7b</name>
    <dbReference type="NCBI Taxonomy" id="1802594"/>
    <lineage>
        <taxon>Bacteria</taxon>
        <taxon>Candidatus Woykeibacteriota</taxon>
    </lineage>
</organism>
<keyword evidence="1" id="KW-0812">Transmembrane</keyword>
<reference evidence="2 3" key="1">
    <citation type="journal article" date="2016" name="Nat. Commun.">
        <title>Thousands of microbial genomes shed light on interconnected biogeochemical processes in an aquifer system.</title>
        <authorList>
            <person name="Anantharaman K."/>
            <person name="Brown C.T."/>
            <person name="Hug L.A."/>
            <person name="Sharon I."/>
            <person name="Castelle C.J."/>
            <person name="Probst A.J."/>
            <person name="Thomas B.C."/>
            <person name="Singh A."/>
            <person name="Wilkins M.J."/>
            <person name="Karaoz U."/>
            <person name="Brodie E.L."/>
            <person name="Williams K.H."/>
            <person name="Hubbard S.S."/>
            <person name="Banfield J.F."/>
        </authorList>
    </citation>
    <scope>NUCLEOTIDE SEQUENCE [LARGE SCALE GENOMIC DNA]</scope>
</reference>
<sequence>MRRFLGNLLFNLVGGVVWTALIAGLFVSASWIGANCLWSDSSTTIEETSDFPCEEYEEKLQMNDQIKVLEVNYNGDEVIILNKTTGEVISGFDPTNATGYGLKIVIAENQEDLSDTVHQLNVSSPTEGFEGVVGMFICGTQSGLRWDNLLIITKEPVLPPAPICEPEFL</sequence>
<name>A0A1G1W856_9BACT</name>
<dbReference type="EMBL" id="MHCQ01000039">
    <property type="protein sequence ID" value="OGY23794.1"/>
    <property type="molecule type" value="Genomic_DNA"/>
</dbReference>
<evidence type="ECO:0000313" key="2">
    <source>
        <dbReference type="EMBL" id="OGY23794.1"/>
    </source>
</evidence>
<proteinExistence type="predicted"/>
<feature type="transmembrane region" description="Helical" evidence="1">
    <location>
        <begin position="12"/>
        <end position="34"/>
    </location>
</feature>
<evidence type="ECO:0000313" key="3">
    <source>
        <dbReference type="Proteomes" id="UP000177103"/>
    </source>
</evidence>
<keyword evidence="1" id="KW-0472">Membrane</keyword>
<accession>A0A1G1W856</accession>
<dbReference type="AlphaFoldDB" id="A0A1G1W856"/>
<gene>
    <name evidence="2" type="ORF">A2Y57_04735</name>
</gene>
<dbReference type="Proteomes" id="UP000177103">
    <property type="component" value="Unassembled WGS sequence"/>
</dbReference>
<keyword evidence="1" id="KW-1133">Transmembrane helix</keyword>
<comment type="caution">
    <text evidence="2">The sequence shown here is derived from an EMBL/GenBank/DDBJ whole genome shotgun (WGS) entry which is preliminary data.</text>
</comment>